<dbReference type="Gene3D" id="3.40.190.10">
    <property type="entry name" value="Periplasmic binding protein-like II"/>
    <property type="match status" value="2"/>
</dbReference>
<dbReference type="EMBL" id="QPID01000006">
    <property type="protein sequence ID" value="RCU49598.1"/>
    <property type="molecule type" value="Genomic_DNA"/>
</dbReference>
<proteinExistence type="predicted"/>
<dbReference type="Proteomes" id="UP000252558">
    <property type="component" value="Unassembled WGS sequence"/>
</dbReference>
<sequence length="264" mass="29460">MQLVNFSPYKLALLLTFLASGIAESAAGSKLKSPVQQGIIQLGVQDFPFYAPYSLWEKDSYQGFNRELFDLFASYLNKQIRYQPYSVKRRTLTLISGESALIYPDNPQWAPEAKKSNKIYYSQPVTSYIDGVMVAPSQQAMTLPSLKRLGILLGFTPVPYQAMIDRGDIEIHTDANIGVLINMVISGALDGVYLNTAVTKQYLQQIIAKPNALVVAEQLPLIRSSRHLSTAHYPGLIASFDKFLKTHQESVDALKQKYGLPHNN</sequence>
<protein>
    <submittedName>
        <fullName evidence="2">Uncharacterized protein</fullName>
    </submittedName>
</protein>
<comment type="caution">
    <text evidence="2">The sequence shown here is derived from an EMBL/GenBank/DDBJ whole genome shotgun (WGS) entry which is preliminary data.</text>
</comment>
<feature type="chain" id="PRO_5017043583" evidence="1">
    <location>
        <begin position="26"/>
        <end position="264"/>
    </location>
</feature>
<dbReference type="AlphaFoldDB" id="A0A368NGI7"/>
<evidence type="ECO:0000313" key="3">
    <source>
        <dbReference type="Proteomes" id="UP000252558"/>
    </source>
</evidence>
<name>A0A368NGI7_9GAMM</name>
<dbReference type="SUPFAM" id="SSF53850">
    <property type="entry name" value="Periplasmic binding protein-like II"/>
    <property type="match status" value="1"/>
</dbReference>
<evidence type="ECO:0000313" key="2">
    <source>
        <dbReference type="EMBL" id="RCU49598.1"/>
    </source>
</evidence>
<dbReference type="OrthoDB" id="5416480at2"/>
<dbReference type="RefSeq" id="WP_114338593.1">
    <property type="nucleotide sequence ID" value="NZ_QPID01000006.1"/>
</dbReference>
<accession>A0A368NGI7</accession>
<feature type="signal peptide" evidence="1">
    <location>
        <begin position="1"/>
        <end position="25"/>
    </location>
</feature>
<reference evidence="2 3" key="1">
    <citation type="submission" date="2018-07" db="EMBL/GenBank/DDBJ databases">
        <title>Corallincola holothuriorum sp. nov., a new facultative anaerobe isolated from sea cucumber Apostichopus japonicus.</title>
        <authorList>
            <person name="Xia H."/>
        </authorList>
    </citation>
    <scope>NUCLEOTIDE SEQUENCE [LARGE SCALE GENOMIC DNA]</scope>
    <source>
        <strain evidence="2 3">C4</strain>
    </source>
</reference>
<keyword evidence="3" id="KW-1185">Reference proteome</keyword>
<keyword evidence="1" id="KW-0732">Signal</keyword>
<organism evidence="2 3">
    <name type="scientific">Corallincola holothuriorum</name>
    <dbReference type="NCBI Taxonomy" id="2282215"/>
    <lineage>
        <taxon>Bacteria</taxon>
        <taxon>Pseudomonadati</taxon>
        <taxon>Pseudomonadota</taxon>
        <taxon>Gammaproteobacteria</taxon>
        <taxon>Alteromonadales</taxon>
        <taxon>Psychromonadaceae</taxon>
        <taxon>Corallincola</taxon>
    </lineage>
</organism>
<gene>
    <name evidence="2" type="ORF">DU002_11830</name>
</gene>
<evidence type="ECO:0000256" key="1">
    <source>
        <dbReference type="SAM" id="SignalP"/>
    </source>
</evidence>